<dbReference type="Proteomes" id="UP000195787">
    <property type="component" value="Unassembled WGS sequence"/>
</dbReference>
<organism evidence="5 6">
    <name type="scientific">Agrococcus casei LMG 22410</name>
    <dbReference type="NCBI Taxonomy" id="1255656"/>
    <lineage>
        <taxon>Bacteria</taxon>
        <taxon>Bacillati</taxon>
        <taxon>Actinomycetota</taxon>
        <taxon>Actinomycetes</taxon>
        <taxon>Micrococcales</taxon>
        <taxon>Microbacteriaceae</taxon>
        <taxon>Agrococcus</taxon>
    </lineage>
</organism>
<dbReference type="PROSITE" id="PS00041">
    <property type="entry name" value="HTH_ARAC_FAMILY_1"/>
    <property type="match status" value="1"/>
</dbReference>
<proteinExistence type="predicted"/>
<sequence length="203" mass="22570">MIVIAAEQVHQCNPDDGSWLYQMIHMDQNWAASLATTDGVAALFSGVTVLRRPDLHHRATAWSELIFSGATAHRIESRFRELVDELGAATPEHLVTGDSDPALSGRLAPVLRRLREDETNPRLDELAETISISKYQLIRAVKQATGLAPLAWRQNARIQKARQLLRDGHAIADTAHELGFTDQSHFHRVFRAHVATSPGAYRA</sequence>
<evidence type="ECO:0000256" key="3">
    <source>
        <dbReference type="ARBA" id="ARBA00023163"/>
    </source>
</evidence>
<dbReference type="EMBL" id="FUHU01000014">
    <property type="protein sequence ID" value="SJM50610.1"/>
    <property type="molecule type" value="Genomic_DNA"/>
</dbReference>
<evidence type="ECO:0000256" key="1">
    <source>
        <dbReference type="ARBA" id="ARBA00023015"/>
    </source>
</evidence>
<feature type="domain" description="HTH araC/xylS-type" evidence="4">
    <location>
        <begin position="105"/>
        <end position="203"/>
    </location>
</feature>
<keyword evidence="6" id="KW-1185">Reference proteome</keyword>
<dbReference type="Gene3D" id="1.10.10.60">
    <property type="entry name" value="Homeodomain-like"/>
    <property type="match status" value="2"/>
</dbReference>
<gene>
    <name evidence="5" type="ORF">CZ674_02430</name>
</gene>
<evidence type="ECO:0000313" key="6">
    <source>
        <dbReference type="Proteomes" id="UP000195787"/>
    </source>
</evidence>
<evidence type="ECO:0000259" key="4">
    <source>
        <dbReference type="PROSITE" id="PS01124"/>
    </source>
</evidence>
<dbReference type="InterPro" id="IPR018060">
    <property type="entry name" value="HTH_AraC"/>
</dbReference>
<dbReference type="SUPFAM" id="SSF46689">
    <property type="entry name" value="Homeodomain-like"/>
    <property type="match status" value="1"/>
</dbReference>
<dbReference type="InterPro" id="IPR018062">
    <property type="entry name" value="HTH_AraC-typ_CS"/>
</dbReference>
<keyword evidence="2" id="KW-0238">DNA-binding</keyword>
<dbReference type="PANTHER" id="PTHR46796:SF2">
    <property type="entry name" value="TRANSCRIPTIONAL REGULATORY PROTEIN"/>
    <property type="match status" value="1"/>
</dbReference>
<dbReference type="PRINTS" id="PR00032">
    <property type="entry name" value="HTHARAC"/>
</dbReference>
<dbReference type="SMART" id="SM00342">
    <property type="entry name" value="HTH_ARAC"/>
    <property type="match status" value="1"/>
</dbReference>
<dbReference type="AlphaFoldDB" id="A0A1R4F3T3"/>
<dbReference type="InterPro" id="IPR050204">
    <property type="entry name" value="AraC_XylS_family_regulators"/>
</dbReference>
<dbReference type="GO" id="GO:0043565">
    <property type="term" value="F:sequence-specific DNA binding"/>
    <property type="evidence" value="ECO:0007669"/>
    <property type="project" value="InterPro"/>
</dbReference>
<dbReference type="InterPro" id="IPR009057">
    <property type="entry name" value="Homeodomain-like_sf"/>
</dbReference>
<evidence type="ECO:0000313" key="5">
    <source>
        <dbReference type="EMBL" id="SJM50610.1"/>
    </source>
</evidence>
<dbReference type="Pfam" id="PF12833">
    <property type="entry name" value="HTH_18"/>
    <property type="match status" value="1"/>
</dbReference>
<dbReference type="InterPro" id="IPR020449">
    <property type="entry name" value="Tscrpt_reg_AraC-type_HTH"/>
</dbReference>
<dbReference type="GO" id="GO:0003700">
    <property type="term" value="F:DNA-binding transcription factor activity"/>
    <property type="evidence" value="ECO:0007669"/>
    <property type="project" value="InterPro"/>
</dbReference>
<dbReference type="PROSITE" id="PS01124">
    <property type="entry name" value="HTH_ARAC_FAMILY_2"/>
    <property type="match status" value="1"/>
</dbReference>
<accession>A0A1R4F3T3</accession>
<protein>
    <submittedName>
        <fullName evidence="5">Transcriptional regulator, AraC family</fullName>
    </submittedName>
</protein>
<name>A0A1R4F3T3_9MICO</name>
<keyword evidence="1" id="KW-0805">Transcription regulation</keyword>
<reference evidence="5 6" key="1">
    <citation type="submission" date="2017-02" db="EMBL/GenBank/DDBJ databases">
        <authorList>
            <person name="Peterson S.W."/>
        </authorList>
    </citation>
    <scope>NUCLEOTIDE SEQUENCE [LARGE SCALE GENOMIC DNA]</scope>
    <source>
        <strain evidence="5 6">LMG 22410</strain>
    </source>
</reference>
<evidence type="ECO:0000256" key="2">
    <source>
        <dbReference type="ARBA" id="ARBA00023125"/>
    </source>
</evidence>
<keyword evidence="3" id="KW-0804">Transcription</keyword>
<dbReference type="PANTHER" id="PTHR46796">
    <property type="entry name" value="HTH-TYPE TRANSCRIPTIONAL ACTIVATOR RHAS-RELATED"/>
    <property type="match status" value="1"/>
</dbReference>